<evidence type="ECO:0000256" key="5">
    <source>
        <dbReference type="ARBA" id="ARBA00022692"/>
    </source>
</evidence>
<evidence type="ECO:0000256" key="11">
    <source>
        <dbReference type="SAM" id="SignalP"/>
    </source>
</evidence>
<keyword evidence="7" id="KW-0406">Ion transport</keyword>
<feature type="domain" description="Porin" evidence="12">
    <location>
        <begin position="14"/>
        <end position="325"/>
    </location>
</feature>
<comment type="subunit">
    <text evidence="2">Homotrimer.</text>
</comment>
<keyword evidence="14" id="KW-1185">Reference proteome</keyword>
<evidence type="ECO:0000256" key="7">
    <source>
        <dbReference type="ARBA" id="ARBA00023065"/>
    </source>
</evidence>
<dbReference type="CDD" id="cd00342">
    <property type="entry name" value="gram_neg_porins"/>
    <property type="match status" value="1"/>
</dbReference>
<keyword evidence="4" id="KW-1134">Transmembrane beta strand</keyword>
<dbReference type="GO" id="GO:0015288">
    <property type="term" value="F:porin activity"/>
    <property type="evidence" value="ECO:0007669"/>
    <property type="project" value="UniProtKB-KW"/>
</dbReference>
<evidence type="ECO:0000256" key="6">
    <source>
        <dbReference type="ARBA" id="ARBA00022729"/>
    </source>
</evidence>
<proteinExistence type="predicted"/>
<evidence type="ECO:0000256" key="3">
    <source>
        <dbReference type="ARBA" id="ARBA00022448"/>
    </source>
</evidence>
<dbReference type="SUPFAM" id="SSF56935">
    <property type="entry name" value="Porins"/>
    <property type="match status" value="1"/>
</dbReference>
<reference evidence="13 14" key="1">
    <citation type="submission" date="2009-02" db="EMBL/GenBank/DDBJ databases">
        <title>The Genome Sequence of Oxalobacter formigenes OXCC13.</title>
        <authorList>
            <consortium name="The Broad Institute Genome Sequencing Platform"/>
            <person name="Ward D."/>
            <person name="Young S.K."/>
            <person name="Kodira C.D."/>
            <person name="Zeng Q."/>
            <person name="Koehrsen M."/>
            <person name="Alvarado L."/>
            <person name="Berlin A."/>
            <person name="Borenstein D."/>
            <person name="Chen Z."/>
            <person name="Engels R."/>
            <person name="Freedman E."/>
            <person name="Gellesch M."/>
            <person name="Goldberg J."/>
            <person name="Griggs A."/>
            <person name="Gujja S."/>
            <person name="Heiman D."/>
            <person name="Hepburn T."/>
            <person name="Howarth C."/>
            <person name="Jen D."/>
            <person name="Larson L."/>
            <person name="Lewis B."/>
            <person name="Mehta T."/>
            <person name="Park D."/>
            <person name="Pearson M."/>
            <person name="Roberts A."/>
            <person name="Saif S."/>
            <person name="Shea T."/>
            <person name="Shenoy N."/>
            <person name="Sisk P."/>
            <person name="Stolte C."/>
            <person name="Sykes S."/>
            <person name="Walk T."/>
            <person name="White J."/>
            <person name="Yandava C."/>
            <person name="Allison M.J."/>
            <person name="Lander E."/>
            <person name="Nusbaum C."/>
            <person name="Galagan J."/>
            <person name="Birren B."/>
        </authorList>
    </citation>
    <scope>NUCLEOTIDE SEQUENCE [LARGE SCALE GENOMIC DNA]</scope>
    <source>
        <strain evidence="13 14">OXCC13</strain>
    </source>
</reference>
<keyword evidence="5" id="KW-0812">Transmembrane</keyword>
<keyword evidence="8" id="KW-0626">Porin</keyword>
<keyword evidence="6 11" id="KW-0732">Signal</keyword>
<feature type="signal peptide" evidence="11">
    <location>
        <begin position="1"/>
        <end position="27"/>
    </location>
</feature>
<dbReference type="GO" id="GO:0034220">
    <property type="term" value="P:monoatomic ion transmembrane transport"/>
    <property type="evidence" value="ECO:0007669"/>
    <property type="project" value="InterPro"/>
</dbReference>
<evidence type="ECO:0000256" key="8">
    <source>
        <dbReference type="ARBA" id="ARBA00023114"/>
    </source>
</evidence>
<dbReference type="GO" id="GO:0009279">
    <property type="term" value="C:cell outer membrane"/>
    <property type="evidence" value="ECO:0007669"/>
    <property type="project" value="UniProtKB-SubCell"/>
</dbReference>
<dbReference type="EMBL" id="GG658170">
    <property type="protein sequence ID" value="EEO29366.1"/>
    <property type="molecule type" value="Genomic_DNA"/>
</dbReference>
<feature type="chain" id="PRO_5002932943" evidence="11">
    <location>
        <begin position="28"/>
        <end position="352"/>
    </location>
</feature>
<dbReference type="PANTHER" id="PTHR34501">
    <property type="entry name" value="PROTEIN YDDL-RELATED"/>
    <property type="match status" value="1"/>
</dbReference>
<evidence type="ECO:0000256" key="1">
    <source>
        <dbReference type="ARBA" id="ARBA00004571"/>
    </source>
</evidence>
<dbReference type="PANTHER" id="PTHR34501:SF9">
    <property type="entry name" value="MAJOR OUTER MEMBRANE PROTEIN P.IA"/>
    <property type="match status" value="1"/>
</dbReference>
<keyword evidence="3" id="KW-0813">Transport</keyword>
<evidence type="ECO:0000313" key="13">
    <source>
        <dbReference type="EMBL" id="EEO29366.1"/>
    </source>
</evidence>
<gene>
    <name evidence="13" type="ORF">OFBG_00394</name>
</gene>
<dbReference type="STRING" id="847.BRW83_1858"/>
<dbReference type="PRINTS" id="PR00182">
    <property type="entry name" value="ECOLNEIPORIN"/>
</dbReference>
<evidence type="ECO:0000259" key="12">
    <source>
        <dbReference type="Pfam" id="PF13609"/>
    </source>
</evidence>
<name>C3X840_OXAFO</name>
<evidence type="ECO:0000256" key="4">
    <source>
        <dbReference type="ARBA" id="ARBA00022452"/>
    </source>
</evidence>
<dbReference type="AlphaFoldDB" id="C3X840"/>
<evidence type="ECO:0000256" key="9">
    <source>
        <dbReference type="ARBA" id="ARBA00023136"/>
    </source>
</evidence>
<evidence type="ECO:0000313" key="14">
    <source>
        <dbReference type="Proteomes" id="UP000005089"/>
    </source>
</evidence>
<dbReference type="GO" id="GO:0046930">
    <property type="term" value="C:pore complex"/>
    <property type="evidence" value="ECO:0007669"/>
    <property type="project" value="UniProtKB-KW"/>
</dbReference>
<dbReference type="InterPro" id="IPR033900">
    <property type="entry name" value="Gram_neg_porin_domain"/>
</dbReference>
<accession>C3X840</accession>
<comment type="subcellular location">
    <subcellularLocation>
        <location evidence="1">Cell outer membrane</location>
        <topology evidence="1">Multi-pass membrane protein</topology>
    </subcellularLocation>
</comment>
<dbReference type="eggNOG" id="COG3203">
    <property type="taxonomic scope" value="Bacteria"/>
</dbReference>
<evidence type="ECO:0000256" key="10">
    <source>
        <dbReference type="ARBA" id="ARBA00023237"/>
    </source>
</evidence>
<evidence type="ECO:0000256" key="2">
    <source>
        <dbReference type="ARBA" id="ARBA00011233"/>
    </source>
</evidence>
<dbReference type="PRINTS" id="PR00184">
    <property type="entry name" value="NEISSPPORIN"/>
</dbReference>
<dbReference type="InterPro" id="IPR050298">
    <property type="entry name" value="Gram-neg_bact_OMP"/>
</dbReference>
<dbReference type="Gene3D" id="2.40.160.10">
    <property type="entry name" value="Porin"/>
    <property type="match status" value="1"/>
</dbReference>
<keyword evidence="9" id="KW-0472">Membrane</keyword>
<organism evidence="13 14">
    <name type="scientific">Oxalobacter formigenes OXCC13</name>
    <dbReference type="NCBI Taxonomy" id="556269"/>
    <lineage>
        <taxon>Bacteria</taxon>
        <taxon>Pseudomonadati</taxon>
        <taxon>Pseudomonadota</taxon>
        <taxon>Betaproteobacteria</taxon>
        <taxon>Burkholderiales</taxon>
        <taxon>Oxalobacteraceae</taxon>
        <taxon>Oxalobacter</taxon>
    </lineage>
</organism>
<dbReference type="Pfam" id="PF13609">
    <property type="entry name" value="Porin_4"/>
    <property type="match status" value="1"/>
</dbReference>
<protein>
    <submittedName>
        <fullName evidence="13">Gram-negative porin</fullName>
    </submittedName>
</protein>
<sequence>MSIYGVIMKKNLLALALLGSISGLACAQSNVTIYGIVDTGFIKETGSDGRMGENINNRIGFRGSEDLGSGYKATFQLEKRFNLNDGTISGVDWEGASNLGISSPFGAVRLGRLNELPTETFRTLDPFNQFGVGSMLLSSQRSTRLSNTVRYDSPNLSGFKLGATYSLGKNTNSDSIATGDIPMKNQGADNDGYAISVKYDNGGVSALANWSRLADSNDSSVWNLGGAYSFGPAKISLGYEKTHDKGWKLGSVKSGKRSSQDNWLLGLVYQLGAGRINASFSYMDIDHSSKWNGSKDIKKYSLGYEHKLSKRTTLYGMVSWSDFENGQVADFYRGSSADDSVTGVQVGITHKF</sequence>
<dbReference type="HOGENOM" id="CLU_038238_1_1_4"/>
<dbReference type="InterPro" id="IPR002299">
    <property type="entry name" value="Porin_Neis"/>
</dbReference>
<dbReference type="InterPro" id="IPR023614">
    <property type="entry name" value="Porin_dom_sf"/>
</dbReference>
<dbReference type="InterPro" id="IPR001702">
    <property type="entry name" value="Porin_Gram-ve"/>
</dbReference>
<dbReference type="Proteomes" id="UP000005089">
    <property type="component" value="Unassembled WGS sequence"/>
</dbReference>
<keyword evidence="10" id="KW-0998">Cell outer membrane</keyword>